<dbReference type="InterPro" id="IPR051677">
    <property type="entry name" value="AfsR-DnrI-RedD_regulator"/>
</dbReference>
<dbReference type="SUPFAM" id="SSF46894">
    <property type="entry name" value="C-terminal effector domain of the bipartite response regulators"/>
    <property type="match status" value="1"/>
</dbReference>
<evidence type="ECO:0000259" key="6">
    <source>
        <dbReference type="PROSITE" id="PS51755"/>
    </source>
</evidence>
<comment type="caution">
    <text evidence="7">The sequence shown here is derived from an EMBL/GenBank/DDBJ whole genome shotgun (WGS) entry which is preliminary data.</text>
</comment>
<dbReference type="InterPro" id="IPR016032">
    <property type="entry name" value="Sig_transdc_resp-reg_C-effctor"/>
</dbReference>
<dbReference type="Gene3D" id="1.25.40.10">
    <property type="entry name" value="Tetratricopeptide repeat domain"/>
    <property type="match status" value="1"/>
</dbReference>
<reference evidence="7 8" key="1">
    <citation type="submission" date="2015-05" db="EMBL/GenBank/DDBJ databases">
        <title>Draft genome sequence of the bacterium Gordonia jacobaea a new member of the Gordonia genus.</title>
        <authorList>
            <person name="Jimenez-Galisteo G."/>
            <person name="Dominguez A."/>
            <person name="Munoz E."/>
            <person name="Vinas M."/>
        </authorList>
    </citation>
    <scope>NUCLEOTIDE SEQUENCE [LARGE SCALE GENOMIC DNA]</scope>
    <source>
        <strain evidence="8">mv1</strain>
    </source>
</reference>
<dbReference type="Proteomes" id="UP000037247">
    <property type="component" value="Unassembled WGS sequence"/>
</dbReference>
<dbReference type="CDD" id="cd15831">
    <property type="entry name" value="BTAD"/>
    <property type="match status" value="1"/>
</dbReference>
<dbReference type="SMART" id="SM01043">
    <property type="entry name" value="BTAD"/>
    <property type="match status" value="1"/>
</dbReference>
<gene>
    <name evidence="7" type="ORF">ABW18_13315</name>
</gene>
<dbReference type="PROSITE" id="PS51755">
    <property type="entry name" value="OMPR_PHOB"/>
    <property type="match status" value="1"/>
</dbReference>
<evidence type="ECO:0000313" key="8">
    <source>
        <dbReference type="Proteomes" id="UP000037247"/>
    </source>
</evidence>
<dbReference type="CDD" id="cd00383">
    <property type="entry name" value="trans_reg_C"/>
    <property type="match status" value="1"/>
</dbReference>
<keyword evidence="8" id="KW-1185">Reference proteome</keyword>
<evidence type="ECO:0000256" key="4">
    <source>
        <dbReference type="ARBA" id="ARBA00023163"/>
    </source>
</evidence>
<dbReference type="InterPro" id="IPR005158">
    <property type="entry name" value="BTAD"/>
</dbReference>
<dbReference type="InterPro" id="IPR011990">
    <property type="entry name" value="TPR-like_helical_dom_sf"/>
</dbReference>
<keyword evidence="4" id="KW-0804">Transcription</keyword>
<protein>
    <submittedName>
        <fullName evidence="7">AfsR family transcriptional regulator</fullName>
    </submittedName>
</protein>
<dbReference type="Pfam" id="PF00486">
    <property type="entry name" value="Trans_reg_C"/>
    <property type="match status" value="1"/>
</dbReference>
<evidence type="ECO:0000256" key="3">
    <source>
        <dbReference type="ARBA" id="ARBA00023125"/>
    </source>
</evidence>
<dbReference type="SUPFAM" id="SSF48452">
    <property type="entry name" value="TPR-like"/>
    <property type="match status" value="1"/>
</dbReference>
<name>A0ABR5ICK0_9ACTN</name>
<dbReference type="InterPro" id="IPR001867">
    <property type="entry name" value="OmpR/PhoB-type_DNA-bd"/>
</dbReference>
<dbReference type="PANTHER" id="PTHR35807:SF1">
    <property type="entry name" value="TRANSCRIPTIONAL REGULATOR REDD"/>
    <property type="match status" value="1"/>
</dbReference>
<dbReference type="InterPro" id="IPR027417">
    <property type="entry name" value="P-loop_NTPase"/>
</dbReference>
<evidence type="ECO:0000313" key="7">
    <source>
        <dbReference type="EMBL" id="KNA91317.1"/>
    </source>
</evidence>
<keyword evidence="3 5" id="KW-0238">DNA-binding</keyword>
<dbReference type="PRINTS" id="PR00364">
    <property type="entry name" value="DISEASERSIST"/>
</dbReference>
<dbReference type="PANTHER" id="PTHR35807">
    <property type="entry name" value="TRANSCRIPTIONAL REGULATOR REDD-RELATED"/>
    <property type="match status" value="1"/>
</dbReference>
<dbReference type="RefSeq" id="WP_049699493.1">
    <property type="nucleotide sequence ID" value="NZ_JAQDQF010000007.1"/>
</dbReference>
<comment type="similarity">
    <text evidence="1">Belongs to the AfsR/DnrI/RedD regulatory family.</text>
</comment>
<feature type="DNA-binding region" description="OmpR/PhoB-type" evidence="5">
    <location>
        <begin position="1"/>
        <end position="94"/>
    </location>
</feature>
<evidence type="ECO:0000256" key="1">
    <source>
        <dbReference type="ARBA" id="ARBA00005820"/>
    </source>
</evidence>
<keyword evidence="2" id="KW-0805">Transcription regulation</keyword>
<dbReference type="EMBL" id="LDTZ01000017">
    <property type="protein sequence ID" value="KNA91317.1"/>
    <property type="molecule type" value="Genomic_DNA"/>
</dbReference>
<dbReference type="InterPro" id="IPR036388">
    <property type="entry name" value="WH-like_DNA-bd_sf"/>
</dbReference>
<dbReference type="SMART" id="SM00862">
    <property type="entry name" value="Trans_reg_C"/>
    <property type="match status" value="1"/>
</dbReference>
<dbReference type="SUPFAM" id="SSF52540">
    <property type="entry name" value="P-loop containing nucleoside triphosphate hydrolases"/>
    <property type="match status" value="1"/>
</dbReference>
<dbReference type="Pfam" id="PF03704">
    <property type="entry name" value="BTAD"/>
    <property type="match status" value="1"/>
</dbReference>
<evidence type="ECO:0000256" key="5">
    <source>
        <dbReference type="PROSITE-ProRule" id="PRU01091"/>
    </source>
</evidence>
<sequence length="917" mass="98103">MLVIRDLGELVAERGTDRCDIGGAKPRTILAVLCAHAGHPVSAATLIAEVWGPDAPERTQRALESQIWRLRKALSPRGEASVIVTDRAGYRLDLSAATVDSVDFDSAASAALDESGTATIDDLDDVLRRWRGEPFTTAISTPTVDQARRRLISVRAAVLGRRADLFLAAGDADRALGEAQALITLDPLDEHAWSVKIAALAAGGQRAEALTAYRDIRELLATELGVEPGAQVRAAQLHVLDDHSRAVRRVRLPSQHTSFVGRETELSMVVGLLDAERAVAITGIPGVGATRLAIEAARRAADSFDDGVWYIGLRGDADVATTITETMRIQPSADAGTALDQVCNHLSAMSVLLVLDRVSESELVRDGLVDKDIDTILRRCAAVTVLAVGVPSGVDGEHVVTVHPLPTEAPGDTMPPAHRLLVDRIRSATGQFDVGADDLGDLDRICRAMGGLPLGLELAAARTVTFSIGEVADQLDTAVPEPVTRAFALAFDAMDDDLFDRFTRLTALRNPFTAALAEAVCDSPSIADDLSELARRSLLWRIRGTRYRPTRFTIPDSVADHARAKRPDKSAAASQARDAAIVELLAATPMRITAHSARDLARVDDDHSSVMAFLESVVIDPVLLDSHIDLLERLGAYWFFRRRLADGIRVLRLASATVADGACSPRTSAMVALALGSALAFSQNTDEAHQHLTAYTPDELESLIVPGDRDPDTHTVRLALASLAAWTGDDHAVAADYAEWAAATIEGRDVDTAPTVIAAQALCAVIAGEIAQALDMAHTALALGTERGDPLATYLAAVMLGIAALVSGDTRMGLRWNDQAFRSYLECGGVQICDSMEQRGNHLSAAGEIGRAGRAFAVSRRYAVDAGLEWPRSPFTRDSLRTCREIDPTEFENGWHAGWGDAGDALSTNDHQAFSGM</sequence>
<evidence type="ECO:0000256" key="2">
    <source>
        <dbReference type="ARBA" id="ARBA00023015"/>
    </source>
</evidence>
<dbReference type="Gene3D" id="1.10.10.10">
    <property type="entry name" value="Winged helix-like DNA-binding domain superfamily/Winged helix DNA-binding domain"/>
    <property type="match status" value="1"/>
</dbReference>
<feature type="domain" description="OmpR/PhoB-type" evidence="6">
    <location>
        <begin position="1"/>
        <end position="94"/>
    </location>
</feature>
<accession>A0ABR5ICK0</accession>
<organism evidence="7 8">
    <name type="scientific">Gordonia jacobaea</name>
    <dbReference type="NCBI Taxonomy" id="122202"/>
    <lineage>
        <taxon>Bacteria</taxon>
        <taxon>Bacillati</taxon>
        <taxon>Actinomycetota</taxon>
        <taxon>Actinomycetes</taxon>
        <taxon>Mycobacteriales</taxon>
        <taxon>Gordoniaceae</taxon>
        <taxon>Gordonia</taxon>
    </lineage>
</organism>
<proteinExistence type="inferred from homology"/>